<dbReference type="AlphaFoldDB" id="A0A4C1SBE8"/>
<keyword evidence="2" id="KW-1185">Reference proteome</keyword>
<gene>
    <name evidence="1" type="ORF">EVAR_73592_1</name>
</gene>
<name>A0A4C1SBE8_EUMVA</name>
<dbReference type="Proteomes" id="UP000299102">
    <property type="component" value="Unassembled WGS sequence"/>
</dbReference>
<organism evidence="1 2">
    <name type="scientific">Eumeta variegata</name>
    <name type="common">Bagworm moth</name>
    <name type="synonym">Eumeta japonica</name>
    <dbReference type="NCBI Taxonomy" id="151549"/>
    <lineage>
        <taxon>Eukaryota</taxon>
        <taxon>Metazoa</taxon>
        <taxon>Ecdysozoa</taxon>
        <taxon>Arthropoda</taxon>
        <taxon>Hexapoda</taxon>
        <taxon>Insecta</taxon>
        <taxon>Pterygota</taxon>
        <taxon>Neoptera</taxon>
        <taxon>Endopterygota</taxon>
        <taxon>Lepidoptera</taxon>
        <taxon>Glossata</taxon>
        <taxon>Ditrysia</taxon>
        <taxon>Tineoidea</taxon>
        <taxon>Psychidae</taxon>
        <taxon>Oiketicinae</taxon>
        <taxon>Eumeta</taxon>
    </lineage>
</organism>
<protein>
    <submittedName>
        <fullName evidence="1">Uncharacterized protein</fullName>
    </submittedName>
</protein>
<accession>A0A4C1SBE8</accession>
<evidence type="ECO:0000313" key="1">
    <source>
        <dbReference type="EMBL" id="GBO99383.1"/>
    </source>
</evidence>
<reference evidence="1 2" key="1">
    <citation type="journal article" date="2019" name="Commun. Biol.">
        <title>The bagworm genome reveals a unique fibroin gene that provides high tensile strength.</title>
        <authorList>
            <person name="Kono N."/>
            <person name="Nakamura H."/>
            <person name="Ohtoshi R."/>
            <person name="Tomita M."/>
            <person name="Numata K."/>
            <person name="Arakawa K."/>
        </authorList>
    </citation>
    <scope>NUCLEOTIDE SEQUENCE [LARGE SCALE GENOMIC DNA]</scope>
</reference>
<dbReference type="EMBL" id="BGZK01003269">
    <property type="protein sequence ID" value="GBO99383.1"/>
    <property type="molecule type" value="Genomic_DNA"/>
</dbReference>
<comment type="caution">
    <text evidence="1">The sequence shown here is derived from an EMBL/GenBank/DDBJ whole genome shotgun (WGS) entry which is preliminary data.</text>
</comment>
<proteinExistence type="predicted"/>
<evidence type="ECO:0000313" key="2">
    <source>
        <dbReference type="Proteomes" id="UP000299102"/>
    </source>
</evidence>
<sequence>MKDAFLQIRIYTDTFVFSHVDESNQSRIRPDRAKRPRAGFTAYHEARPKAAAAAGRGGSRSAAGARARLVTAVIPRANMLLIVAAAAAPPPRRRLGRFDVRLVVLIRWMRRVLRTHTARGVDRVCQNIRSTALIYGHSGTRCSYRSAGAMRRVQPSNHSPWRSDK</sequence>